<feature type="compositionally biased region" description="Basic and acidic residues" evidence="10">
    <location>
        <begin position="490"/>
        <end position="509"/>
    </location>
</feature>
<evidence type="ECO:0000256" key="8">
    <source>
        <dbReference type="ARBA" id="ARBA00023136"/>
    </source>
</evidence>
<dbReference type="PANTHER" id="PTHR12428:SF66">
    <property type="entry name" value="MITOCHONDRIAL INNER MEMBRANE PROTEIN OXA1L"/>
    <property type="match status" value="1"/>
</dbReference>
<keyword evidence="3 9" id="KW-0812">Transmembrane</keyword>
<name>A0A1V8TVW1_9PEZI</name>
<evidence type="ECO:0000259" key="12">
    <source>
        <dbReference type="Pfam" id="PF02096"/>
    </source>
</evidence>
<dbReference type="GO" id="GO:0032977">
    <property type="term" value="F:membrane insertase activity"/>
    <property type="evidence" value="ECO:0007669"/>
    <property type="project" value="InterPro"/>
</dbReference>
<dbReference type="InParanoid" id="A0A1V8TVW1"/>
<evidence type="ECO:0000256" key="2">
    <source>
        <dbReference type="ARBA" id="ARBA00009877"/>
    </source>
</evidence>
<gene>
    <name evidence="13" type="ORF">B0A48_00705</name>
</gene>
<dbReference type="GO" id="GO:0032979">
    <property type="term" value="P:protein insertion into mitochondrial inner membrane from matrix"/>
    <property type="evidence" value="ECO:0007669"/>
    <property type="project" value="TreeGrafter"/>
</dbReference>
<protein>
    <recommendedName>
        <fullName evidence="12">Membrane insertase YidC/Oxa/ALB C-terminal domain-containing protein</fullName>
    </recommendedName>
</protein>
<organism evidence="13 14">
    <name type="scientific">Cryoendolithus antarcticus</name>
    <dbReference type="NCBI Taxonomy" id="1507870"/>
    <lineage>
        <taxon>Eukaryota</taxon>
        <taxon>Fungi</taxon>
        <taxon>Dikarya</taxon>
        <taxon>Ascomycota</taxon>
        <taxon>Pezizomycotina</taxon>
        <taxon>Dothideomycetes</taxon>
        <taxon>Dothideomycetidae</taxon>
        <taxon>Cladosporiales</taxon>
        <taxon>Cladosporiaceae</taxon>
        <taxon>Cryoendolithus</taxon>
    </lineage>
</organism>
<comment type="similarity">
    <text evidence="2 9">Belongs to the OXA1/ALB3/YidC family.</text>
</comment>
<dbReference type="FunCoup" id="A0A1V8TVW1">
    <property type="interactions" value="1090"/>
</dbReference>
<feature type="transmembrane region" description="Helical" evidence="11">
    <location>
        <begin position="164"/>
        <end position="186"/>
    </location>
</feature>
<feature type="transmembrane region" description="Helical" evidence="11">
    <location>
        <begin position="242"/>
        <end position="260"/>
    </location>
</feature>
<dbReference type="AlphaFoldDB" id="A0A1V8TVW1"/>
<evidence type="ECO:0000256" key="6">
    <source>
        <dbReference type="ARBA" id="ARBA00022989"/>
    </source>
</evidence>
<dbReference type="GO" id="GO:0005743">
    <property type="term" value="C:mitochondrial inner membrane"/>
    <property type="evidence" value="ECO:0007669"/>
    <property type="project" value="UniProtKB-SubCell"/>
</dbReference>
<evidence type="ECO:0000256" key="5">
    <source>
        <dbReference type="ARBA" id="ARBA00022946"/>
    </source>
</evidence>
<dbReference type="STRING" id="1507870.A0A1V8TVW1"/>
<dbReference type="Pfam" id="PF02096">
    <property type="entry name" value="60KD_IMP"/>
    <property type="match status" value="1"/>
</dbReference>
<evidence type="ECO:0000256" key="11">
    <source>
        <dbReference type="SAM" id="Phobius"/>
    </source>
</evidence>
<evidence type="ECO:0000256" key="1">
    <source>
        <dbReference type="ARBA" id="ARBA00004448"/>
    </source>
</evidence>
<evidence type="ECO:0000256" key="7">
    <source>
        <dbReference type="ARBA" id="ARBA00023128"/>
    </source>
</evidence>
<evidence type="ECO:0000256" key="4">
    <source>
        <dbReference type="ARBA" id="ARBA00022792"/>
    </source>
</evidence>
<evidence type="ECO:0000313" key="14">
    <source>
        <dbReference type="Proteomes" id="UP000192596"/>
    </source>
</evidence>
<dbReference type="OrthoDB" id="2148490at2759"/>
<comment type="subcellular location">
    <subcellularLocation>
        <location evidence="9">Membrane</location>
        <topology evidence="9">Multi-pass membrane protein</topology>
    </subcellularLocation>
    <subcellularLocation>
        <location evidence="1">Mitochondrion inner membrane</location>
        <topology evidence="1">Multi-pass membrane protein</topology>
    </subcellularLocation>
</comment>
<keyword evidence="6 11" id="KW-1133">Transmembrane helix</keyword>
<keyword evidence="4" id="KW-0999">Mitochondrion inner membrane</keyword>
<accession>A0A1V8TVW1</accession>
<evidence type="ECO:0000256" key="10">
    <source>
        <dbReference type="SAM" id="MobiDB-lite"/>
    </source>
</evidence>
<keyword evidence="14" id="KW-1185">Reference proteome</keyword>
<comment type="caution">
    <text evidence="13">The sequence shown here is derived from an EMBL/GenBank/DDBJ whole genome shotgun (WGS) entry which is preliminary data.</text>
</comment>
<feature type="region of interest" description="Disordered" evidence="10">
    <location>
        <begin position="483"/>
        <end position="523"/>
    </location>
</feature>
<evidence type="ECO:0000313" key="13">
    <source>
        <dbReference type="EMBL" id="OQO15322.1"/>
    </source>
</evidence>
<evidence type="ECO:0000256" key="9">
    <source>
        <dbReference type="RuleBase" id="RU003945"/>
    </source>
</evidence>
<dbReference type="CDD" id="cd20069">
    <property type="entry name" value="5TM_Oxa1-like"/>
    <property type="match status" value="1"/>
</dbReference>
<proteinExistence type="inferred from homology"/>
<dbReference type="PANTHER" id="PTHR12428">
    <property type="entry name" value="OXA1"/>
    <property type="match status" value="1"/>
</dbReference>
<dbReference type="EMBL" id="NAJO01000001">
    <property type="protein sequence ID" value="OQO15322.1"/>
    <property type="molecule type" value="Genomic_DNA"/>
</dbReference>
<sequence>MPSRGLRLANGYTPRVFQQQCRNLSCRHPPRATASPRLHSQTPLHTQRWRVAPRIAAFSLSSIRYASTNPPTADLASITAEAEHFISAPPASSFPGPSSSLPASPSSFPNLDTITLDDLKLDDLVGSVPPDQVGYLHSLGLDYGYGMTSILQWMMEHAHITMGLPWWGAIAVTALATRAVLSPLFVRSADMNARTLALTSVTKPVSERMSAAQKAGDNQAVALAWQEMSATRKRAGLKYRTIFLPMIVQGYIGFCGFRLLKAMASLPVPELHNGGFLWLYDLTLSDGYLILPALLAGTLHFAVRWGGEGGGANAAAMTPAMKNLMLWGMPTLIFAFTGWQPGAVAIWFFITGLWGMTQARVLQVDRVRRLLGITPVYKPTTPEGTPENPFAMMAEQWSGKKKEAPAPAARMVGKNAKYMQPTYQAPALRTTRASSTSTAAPTILAQATNTTAAASAPKKAGVFQAAREGYAGLQKMAADKVVSNAQKTRVKNEERAAADYEKRHQEKVKAQGGQKGGRRRPVR</sequence>
<dbReference type="Proteomes" id="UP000192596">
    <property type="component" value="Unassembled WGS sequence"/>
</dbReference>
<keyword evidence="8 11" id="KW-0472">Membrane</keyword>
<feature type="transmembrane region" description="Helical" evidence="11">
    <location>
        <begin position="324"/>
        <end position="350"/>
    </location>
</feature>
<dbReference type="InterPro" id="IPR028055">
    <property type="entry name" value="YidC/Oxa/ALB_C"/>
</dbReference>
<reference evidence="14" key="1">
    <citation type="submission" date="2017-03" db="EMBL/GenBank/DDBJ databases">
        <title>Genomes of endolithic fungi from Antarctica.</title>
        <authorList>
            <person name="Coleine C."/>
            <person name="Masonjones S."/>
            <person name="Stajich J.E."/>
        </authorList>
    </citation>
    <scope>NUCLEOTIDE SEQUENCE [LARGE SCALE GENOMIC DNA]</scope>
    <source>
        <strain evidence="14">CCFEE 5527</strain>
    </source>
</reference>
<dbReference type="InterPro" id="IPR001708">
    <property type="entry name" value="YidC/ALB3/OXA1/COX18"/>
</dbReference>
<feature type="domain" description="Membrane insertase YidC/Oxa/ALB C-terminal" evidence="12">
    <location>
        <begin position="166"/>
        <end position="362"/>
    </location>
</feature>
<keyword evidence="5" id="KW-0809">Transit peptide</keyword>
<evidence type="ECO:0000256" key="3">
    <source>
        <dbReference type="ARBA" id="ARBA00022692"/>
    </source>
</evidence>
<keyword evidence="7" id="KW-0496">Mitochondrion</keyword>